<dbReference type="GO" id="GO:0016075">
    <property type="term" value="P:rRNA catabolic process"/>
    <property type="evidence" value="ECO:0007669"/>
    <property type="project" value="TreeGrafter"/>
</dbReference>
<dbReference type="SUPFAM" id="SSF50118">
    <property type="entry name" value="Cell growth inhibitor/plasmid maintenance toxic component"/>
    <property type="match status" value="1"/>
</dbReference>
<protein>
    <submittedName>
        <fullName evidence="1">Type II toxin-antitoxin system PemK/MazF family toxin</fullName>
    </submittedName>
</protein>
<evidence type="ECO:0000313" key="1">
    <source>
        <dbReference type="EMBL" id="RXK56860.1"/>
    </source>
</evidence>
<dbReference type="InterPro" id="IPR003477">
    <property type="entry name" value="PemK-like"/>
</dbReference>
<dbReference type="PANTHER" id="PTHR33988">
    <property type="entry name" value="ENDORIBONUCLEASE MAZF-RELATED"/>
    <property type="match status" value="1"/>
</dbReference>
<organism evidence="1 2">
    <name type="scientific">Oleiharenicola lentus</name>
    <dbReference type="NCBI Taxonomy" id="2508720"/>
    <lineage>
        <taxon>Bacteria</taxon>
        <taxon>Pseudomonadati</taxon>
        <taxon>Verrucomicrobiota</taxon>
        <taxon>Opitutia</taxon>
        <taxon>Opitutales</taxon>
        <taxon>Opitutaceae</taxon>
        <taxon>Oleiharenicola</taxon>
    </lineage>
</organism>
<name>A0A4Q1CCS8_9BACT</name>
<dbReference type="PANTHER" id="PTHR33988:SF2">
    <property type="entry name" value="ENDORIBONUCLEASE MAZF"/>
    <property type="match status" value="1"/>
</dbReference>
<sequence>MGVGPAQRRDRAAKAMKRGTVVWVDLSDTYPPEMGKVRPAIVVSGTAHNEVLNTVVVVPTSSIAPEIWPLRLAVGSFAGKDSFAVIPGIRQVRKGRLKGALGQLTHDKLAELDECLDAYLR</sequence>
<comment type="caution">
    <text evidence="1">The sequence shown here is derived from an EMBL/GenBank/DDBJ whole genome shotgun (WGS) entry which is preliminary data.</text>
</comment>
<dbReference type="GO" id="GO:0003677">
    <property type="term" value="F:DNA binding"/>
    <property type="evidence" value="ECO:0007669"/>
    <property type="project" value="InterPro"/>
</dbReference>
<keyword evidence="2" id="KW-1185">Reference proteome</keyword>
<dbReference type="Gene3D" id="2.30.30.110">
    <property type="match status" value="1"/>
</dbReference>
<dbReference type="OrthoDB" id="9793906at2"/>
<accession>A0A4Q1CCS8</accession>
<evidence type="ECO:0000313" key="2">
    <source>
        <dbReference type="Proteomes" id="UP000290218"/>
    </source>
</evidence>
<dbReference type="AlphaFoldDB" id="A0A4Q1CCS8"/>
<dbReference type="GO" id="GO:0004521">
    <property type="term" value="F:RNA endonuclease activity"/>
    <property type="evidence" value="ECO:0007669"/>
    <property type="project" value="TreeGrafter"/>
</dbReference>
<dbReference type="Proteomes" id="UP000290218">
    <property type="component" value="Unassembled WGS sequence"/>
</dbReference>
<dbReference type="EMBL" id="SDHX01000001">
    <property type="protein sequence ID" value="RXK56860.1"/>
    <property type="molecule type" value="Genomic_DNA"/>
</dbReference>
<reference evidence="1 2" key="1">
    <citation type="submission" date="2019-01" db="EMBL/GenBank/DDBJ databases">
        <title>Lacunisphaera sp. strain TWA-58.</title>
        <authorList>
            <person name="Chen W.-M."/>
        </authorList>
    </citation>
    <scope>NUCLEOTIDE SEQUENCE [LARGE SCALE GENOMIC DNA]</scope>
    <source>
        <strain evidence="1 2">TWA-58</strain>
    </source>
</reference>
<gene>
    <name evidence="1" type="ORF">ESB00_13625</name>
</gene>
<dbReference type="GO" id="GO:0006402">
    <property type="term" value="P:mRNA catabolic process"/>
    <property type="evidence" value="ECO:0007669"/>
    <property type="project" value="TreeGrafter"/>
</dbReference>
<proteinExistence type="predicted"/>
<dbReference type="Pfam" id="PF02452">
    <property type="entry name" value="PemK_toxin"/>
    <property type="match status" value="1"/>
</dbReference>
<dbReference type="InterPro" id="IPR011067">
    <property type="entry name" value="Plasmid_toxin/cell-grow_inhib"/>
</dbReference>